<protein>
    <submittedName>
        <fullName evidence="2">Uncharacterized protein</fullName>
    </submittedName>
</protein>
<comment type="caution">
    <text evidence="2">The sequence shown here is derived from an EMBL/GenBank/DDBJ whole genome shotgun (WGS) entry which is preliminary data.</text>
</comment>
<organism evidence="2 4">
    <name type="scientific">Trichinella pseudospiralis</name>
    <name type="common">Parasitic roundworm</name>
    <dbReference type="NCBI Taxonomy" id="6337"/>
    <lineage>
        <taxon>Eukaryota</taxon>
        <taxon>Metazoa</taxon>
        <taxon>Ecdysozoa</taxon>
        <taxon>Nematoda</taxon>
        <taxon>Enoplea</taxon>
        <taxon>Dorylaimia</taxon>
        <taxon>Trichinellida</taxon>
        <taxon>Trichinellidae</taxon>
        <taxon>Trichinella</taxon>
    </lineage>
</organism>
<proteinExistence type="predicted"/>
<dbReference type="EMBL" id="JYDV01000079">
    <property type="protein sequence ID" value="KRZ36057.1"/>
    <property type="molecule type" value="Genomic_DNA"/>
</dbReference>
<dbReference type="AlphaFoldDB" id="A0A0V1JM57"/>
<evidence type="ECO:0000313" key="3">
    <source>
        <dbReference type="Proteomes" id="UP000054632"/>
    </source>
</evidence>
<dbReference type="Proteomes" id="UP000054632">
    <property type="component" value="Unassembled WGS sequence"/>
</dbReference>
<accession>A0A0V1JM57</accession>
<dbReference type="Proteomes" id="UP000054826">
    <property type="component" value="Unassembled WGS sequence"/>
</dbReference>
<sequence>LKTRIAGVFDNVPMQNSATSVNEVTVIAHPDSLMDNLKRSSTDNFGSVRRQALIAMKVSSIPMAKARNGVTTTMLLNGTLA</sequence>
<reference evidence="3 4" key="1">
    <citation type="submission" date="2015-01" db="EMBL/GenBank/DDBJ databases">
        <title>Evolution of Trichinella species and genotypes.</title>
        <authorList>
            <person name="Korhonen P.K."/>
            <person name="Edoardo P."/>
            <person name="Giuseppe L.R."/>
            <person name="Gasser R.B."/>
        </authorList>
    </citation>
    <scope>NUCLEOTIDE SEQUENCE [LARGE SCALE GENOMIC DNA]</scope>
    <source>
        <strain evidence="1">ISS13</strain>
        <strain evidence="2">ISS176</strain>
    </source>
</reference>
<dbReference type="EMBL" id="JYDR01000078">
    <property type="protein sequence ID" value="KRY70141.1"/>
    <property type="molecule type" value="Genomic_DNA"/>
</dbReference>
<feature type="non-terminal residue" evidence="2">
    <location>
        <position position="1"/>
    </location>
</feature>
<evidence type="ECO:0000313" key="1">
    <source>
        <dbReference type="EMBL" id="KRY70141.1"/>
    </source>
</evidence>
<gene>
    <name evidence="1" type="ORF">T4A_11357</name>
    <name evidence="2" type="ORF">T4C_6026</name>
</gene>
<evidence type="ECO:0000313" key="2">
    <source>
        <dbReference type="EMBL" id="KRZ36057.1"/>
    </source>
</evidence>
<evidence type="ECO:0000313" key="4">
    <source>
        <dbReference type="Proteomes" id="UP000054826"/>
    </source>
</evidence>
<name>A0A0V1JM57_TRIPS</name>